<dbReference type="EMBL" id="HBUF01359726">
    <property type="protein sequence ID" value="CAG6720011.1"/>
    <property type="molecule type" value="Transcribed_RNA"/>
</dbReference>
<proteinExistence type="predicted"/>
<protein>
    <submittedName>
        <fullName evidence="2">Uncharacterized protein</fullName>
    </submittedName>
</protein>
<evidence type="ECO:0000256" key="1">
    <source>
        <dbReference type="SAM" id="MobiDB-lite"/>
    </source>
</evidence>
<dbReference type="EMBL" id="HBUF01359727">
    <property type="protein sequence ID" value="CAG6720014.1"/>
    <property type="molecule type" value="Transcribed_RNA"/>
</dbReference>
<evidence type="ECO:0000313" key="2">
    <source>
        <dbReference type="EMBL" id="CAG6609883.1"/>
    </source>
</evidence>
<sequence>MISRSKNRFQSRNPLLPVPPGVPQRHQPQPPRSKYSWKKPPAPTPMLTNHQQVPPLPSVCPDLKFSLMKIATRTSTLSPLSLPRKRPNLTSMPTKILMKPPPLCRLRNPPAFRKCRQKPRNSTSTRTIRQHRQNPRRKMPSPRRQKPRNLTSIRMMKLESLKLKRVPLLDNSPVLRDRGVMVSILELFPSTLCMIR</sequence>
<feature type="region of interest" description="Disordered" evidence="1">
    <location>
        <begin position="78"/>
        <end position="150"/>
    </location>
</feature>
<reference evidence="2" key="1">
    <citation type="submission" date="2021-05" db="EMBL/GenBank/DDBJ databases">
        <authorList>
            <person name="Alioto T."/>
            <person name="Alioto T."/>
            <person name="Gomez Garrido J."/>
        </authorList>
    </citation>
    <scope>NUCLEOTIDE SEQUENCE</scope>
</reference>
<dbReference type="EMBL" id="HBUF01016540">
    <property type="protein sequence ID" value="CAG6609883.1"/>
    <property type="molecule type" value="Transcribed_RNA"/>
</dbReference>
<accession>A0A8D8LJV9</accession>
<name>A0A8D8LJV9_9HEMI</name>
<feature type="compositionally biased region" description="Basic residues" evidence="1">
    <location>
        <begin position="128"/>
        <end position="147"/>
    </location>
</feature>
<dbReference type="EMBL" id="HBUF01016541">
    <property type="protein sequence ID" value="CAG6609885.1"/>
    <property type="molecule type" value="Transcribed_RNA"/>
</dbReference>
<dbReference type="EMBL" id="HBUF01359725">
    <property type="protein sequence ID" value="CAG6720007.1"/>
    <property type="molecule type" value="Transcribed_RNA"/>
</dbReference>
<dbReference type="AlphaFoldDB" id="A0A8D8LJV9"/>
<organism evidence="2">
    <name type="scientific">Cacopsylla melanoneura</name>
    <dbReference type="NCBI Taxonomy" id="428564"/>
    <lineage>
        <taxon>Eukaryota</taxon>
        <taxon>Metazoa</taxon>
        <taxon>Ecdysozoa</taxon>
        <taxon>Arthropoda</taxon>
        <taxon>Hexapoda</taxon>
        <taxon>Insecta</taxon>
        <taxon>Pterygota</taxon>
        <taxon>Neoptera</taxon>
        <taxon>Paraneoptera</taxon>
        <taxon>Hemiptera</taxon>
        <taxon>Sternorrhyncha</taxon>
        <taxon>Psylloidea</taxon>
        <taxon>Psyllidae</taxon>
        <taxon>Psyllinae</taxon>
        <taxon>Cacopsylla</taxon>
    </lineage>
</organism>
<feature type="region of interest" description="Disordered" evidence="1">
    <location>
        <begin position="1"/>
        <end position="55"/>
    </location>
</feature>